<keyword evidence="1" id="KW-0456">Lyase</keyword>
<protein>
    <submittedName>
        <fullName evidence="1">HpcH/HpaI aldolase/citrate lyase family protein</fullName>
    </submittedName>
</protein>
<keyword evidence="2" id="KW-1185">Reference proteome</keyword>
<name>A0AAI9Y692_9PEZI</name>
<evidence type="ECO:0000313" key="2">
    <source>
        <dbReference type="Proteomes" id="UP001239213"/>
    </source>
</evidence>
<accession>A0AAI9Y692</accession>
<proteinExistence type="predicted"/>
<sequence length="192" mass="22048">MACRAMYHHPRTDRLAMGMQLTPFDHLDLRGIELGMKLCRCTILMMDKQLPWDIDTERKTAKVHFRGLIADACWCHHFRVVTRVVKGLEMEDASGNSLLRRWASEPEWVKVLKLFFDTIGRHEKSYADFAFGGAPDGSSEVLKKAAERMSLIMVSADVVHLGEGTDWNDEIVSSCERDTSRDRIEMKRISFD</sequence>
<dbReference type="EMBL" id="MPDP01000124">
    <property type="protein sequence ID" value="KAK1478448.1"/>
    <property type="molecule type" value="Genomic_DNA"/>
</dbReference>
<gene>
    <name evidence="1" type="ORF">CCUS01_04793</name>
</gene>
<comment type="caution">
    <text evidence="1">The sequence shown here is derived from an EMBL/GenBank/DDBJ whole genome shotgun (WGS) entry which is preliminary data.</text>
</comment>
<dbReference type="Proteomes" id="UP001239213">
    <property type="component" value="Unassembled WGS sequence"/>
</dbReference>
<reference evidence="1" key="1">
    <citation type="submission" date="2016-11" db="EMBL/GenBank/DDBJ databases">
        <title>The genome sequence of Colletotrichum cuscutae.</title>
        <authorList>
            <person name="Baroncelli R."/>
        </authorList>
    </citation>
    <scope>NUCLEOTIDE SEQUENCE</scope>
    <source>
        <strain evidence="1">IMI 304802</strain>
    </source>
</reference>
<organism evidence="1 2">
    <name type="scientific">Colletotrichum cuscutae</name>
    <dbReference type="NCBI Taxonomy" id="1209917"/>
    <lineage>
        <taxon>Eukaryota</taxon>
        <taxon>Fungi</taxon>
        <taxon>Dikarya</taxon>
        <taxon>Ascomycota</taxon>
        <taxon>Pezizomycotina</taxon>
        <taxon>Sordariomycetes</taxon>
        <taxon>Hypocreomycetidae</taxon>
        <taxon>Glomerellales</taxon>
        <taxon>Glomerellaceae</taxon>
        <taxon>Colletotrichum</taxon>
        <taxon>Colletotrichum acutatum species complex</taxon>
    </lineage>
</organism>
<dbReference type="GO" id="GO:0016829">
    <property type="term" value="F:lyase activity"/>
    <property type="evidence" value="ECO:0007669"/>
    <property type="project" value="UniProtKB-KW"/>
</dbReference>
<dbReference type="AlphaFoldDB" id="A0AAI9Y692"/>
<evidence type="ECO:0000313" key="1">
    <source>
        <dbReference type="EMBL" id="KAK1478448.1"/>
    </source>
</evidence>